<sequence length="276" mass="31256">MTYQHPSGAFFRHPYRFTTPSTIALEQYVAGAGDWETLPSNLTPQPTRFPSLDLPEETLLTSLPDLPEEIEVIPSIHSPRSTVSPFSSPKFPLQETGIPVVIRSNRETSDDDYRPHSPTTSEYSAWLQENCLITIACDRTITKFYQRAGHPRLESETTTQYWQRQTASRAETDTINEVEAEAYHQHPLRFEPIWLKQYREYHAHQIEQELPGVSITTWMVQRTYPPGNTDSRRAGRLIHEYMAFQVSRAAHDSDLEAFGGGSGMEASGSSGAGGYY</sequence>
<reference evidence="1" key="1">
    <citation type="submission" date="2023-06" db="EMBL/GenBank/DDBJ databases">
        <authorList>
            <consortium name="Lawrence Berkeley National Laboratory"/>
            <person name="Ahrendt S."/>
            <person name="Sahu N."/>
            <person name="Indic B."/>
            <person name="Wong-Bajracharya J."/>
            <person name="Merenyi Z."/>
            <person name="Ke H.-M."/>
            <person name="Monk M."/>
            <person name="Kocsube S."/>
            <person name="Drula E."/>
            <person name="Lipzen A."/>
            <person name="Balint B."/>
            <person name="Henrissat B."/>
            <person name="Andreopoulos B."/>
            <person name="Martin F.M."/>
            <person name="Harder C.B."/>
            <person name="Rigling D."/>
            <person name="Ford K.L."/>
            <person name="Foster G.D."/>
            <person name="Pangilinan J."/>
            <person name="Papanicolaou A."/>
            <person name="Barry K."/>
            <person name="LaButti K."/>
            <person name="Viragh M."/>
            <person name="Koriabine M."/>
            <person name="Yan M."/>
            <person name="Riley R."/>
            <person name="Champramary S."/>
            <person name="Plett K.L."/>
            <person name="Tsai I.J."/>
            <person name="Slot J."/>
            <person name="Sipos G."/>
            <person name="Plett J."/>
            <person name="Nagy L.G."/>
            <person name="Grigoriev I.V."/>
        </authorList>
    </citation>
    <scope>NUCLEOTIDE SEQUENCE</scope>
    <source>
        <strain evidence="1">FPL87.14</strain>
    </source>
</reference>
<name>A0AA39IDS2_9AGAR</name>
<comment type="caution">
    <text evidence="1">The sequence shown here is derived from an EMBL/GenBank/DDBJ whole genome shotgun (WGS) entry which is preliminary data.</text>
</comment>
<gene>
    <name evidence="1" type="ORF">EV421DRAFT_1746610</name>
</gene>
<dbReference type="EMBL" id="JAUEPT010000361">
    <property type="protein sequence ID" value="KAK0421691.1"/>
    <property type="molecule type" value="Genomic_DNA"/>
</dbReference>
<accession>A0AA39IDS2</accession>
<organism evidence="1 2">
    <name type="scientific">Armillaria borealis</name>
    <dbReference type="NCBI Taxonomy" id="47425"/>
    <lineage>
        <taxon>Eukaryota</taxon>
        <taxon>Fungi</taxon>
        <taxon>Dikarya</taxon>
        <taxon>Basidiomycota</taxon>
        <taxon>Agaricomycotina</taxon>
        <taxon>Agaricomycetes</taxon>
        <taxon>Agaricomycetidae</taxon>
        <taxon>Agaricales</taxon>
        <taxon>Marasmiineae</taxon>
        <taxon>Physalacriaceae</taxon>
        <taxon>Armillaria</taxon>
    </lineage>
</organism>
<keyword evidence="2" id="KW-1185">Reference proteome</keyword>
<evidence type="ECO:0000313" key="2">
    <source>
        <dbReference type="Proteomes" id="UP001175226"/>
    </source>
</evidence>
<proteinExistence type="predicted"/>
<evidence type="ECO:0000313" key="1">
    <source>
        <dbReference type="EMBL" id="KAK0421691.1"/>
    </source>
</evidence>
<dbReference type="Proteomes" id="UP001175226">
    <property type="component" value="Unassembled WGS sequence"/>
</dbReference>
<protein>
    <submittedName>
        <fullName evidence="1">Uncharacterized protein</fullName>
    </submittedName>
</protein>
<dbReference type="AlphaFoldDB" id="A0AA39IDS2"/>